<organism evidence="1 2">
    <name type="scientific">Cuscuta epithymum</name>
    <dbReference type="NCBI Taxonomy" id="186058"/>
    <lineage>
        <taxon>Eukaryota</taxon>
        <taxon>Viridiplantae</taxon>
        <taxon>Streptophyta</taxon>
        <taxon>Embryophyta</taxon>
        <taxon>Tracheophyta</taxon>
        <taxon>Spermatophyta</taxon>
        <taxon>Magnoliopsida</taxon>
        <taxon>eudicotyledons</taxon>
        <taxon>Gunneridae</taxon>
        <taxon>Pentapetalae</taxon>
        <taxon>asterids</taxon>
        <taxon>lamiids</taxon>
        <taxon>Solanales</taxon>
        <taxon>Convolvulaceae</taxon>
        <taxon>Cuscuteae</taxon>
        <taxon>Cuscuta</taxon>
        <taxon>Cuscuta subgen. Cuscuta</taxon>
    </lineage>
</organism>
<sequence length="134" mass="14767">MKTSATREGTLLVSVKGTGTFTTTIIHTLNPGSSKTIAGISSLHLISGTEYEPNEDSYPTWADLFKSNDRYDPLAPLSATTPASPKALSIIKFSATNPIINQDLDFCSQDKQLITLEKRPPWTRQRVFILNQIL</sequence>
<proteinExistence type="predicted"/>
<dbReference type="Proteomes" id="UP001152523">
    <property type="component" value="Unassembled WGS sequence"/>
</dbReference>
<accession>A0AAV0FR31</accession>
<evidence type="ECO:0000313" key="1">
    <source>
        <dbReference type="EMBL" id="CAH9138121.1"/>
    </source>
</evidence>
<reference evidence="1" key="1">
    <citation type="submission" date="2022-07" db="EMBL/GenBank/DDBJ databases">
        <authorList>
            <person name="Macas J."/>
            <person name="Novak P."/>
            <person name="Neumann P."/>
        </authorList>
    </citation>
    <scope>NUCLEOTIDE SEQUENCE</scope>
</reference>
<protein>
    <submittedName>
        <fullName evidence="1">Uncharacterized protein</fullName>
    </submittedName>
</protein>
<name>A0AAV0FR31_9ASTE</name>
<gene>
    <name evidence="1" type="ORF">CEPIT_LOCUS36557</name>
</gene>
<dbReference type="EMBL" id="CAMAPF010001005">
    <property type="protein sequence ID" value="CAH9138121.1"/>
    <property type="molecule type" value="Genomic_DNA"/>
</dbReference>
<comment type="caution">
    <text evidence="1">The sequence shown here is derived from an EMBL/GenBank/DDBJ whole genome shotgun (WGS) entry which is preliminary data.</text>
</comment>
<keyword evidence="2" id="KW-1185">Reference proteome</keyword>
<evidence type="ECO:0000313" key="2">
    <source>
        <dbReference type="Proteomes" id="UP001152523"/>
    </source>
</evidence>
<dbReference type="AlphaFoldDB" id="A0AAV0FR31"/>